<dbReference type="PANTHER" id="PTHR32432">
    <property type="entry name" value="CELL DIVISION PROTEIN FTSA-RELATED"/>
    <property type="match status" value="1"/>
</dbReference>
<protein>
    <recommendedName>
        <fullName evidence="5 6">Cell division protein FtsA</fullName>
    </recommendedName>
</protein>
<dbReference type="AlphaFoldDB" id="C6V4S1"/>
<dbReference type="SMART" id="SM00842">
    <property type="entry name" value="FtsA"/>
    <property type="match status" value="1"/>
</dbReference>
<dbReference type="Gene3D" id="3.30.420.40">
    <property type="match status" value="1"/>
</dbReference>
<gene>
    <name evidence="5 8" type="primary">ftsA</name>
    <name evidence="8" type="ordered locus">NRI_0404</name>
</gene>
<name>C6V4S1_NEORI</name>
<evidence type="ECO:0000256" key="1">
    <source>
        <dbReference type="ARBA" id="ARBA00022475"/>
    </source>
</evidence>
<dbReference type="HOGENOM" id="CLU_037850_3_1_5"/>
<organism evidence="8 9">
    <name type="scientific">Neorickettsia risticii (strain Illinois)</name>
    <dbReference type="NCBI Taxonomy" id="434131"/>
    <lineage>
        <taxon>Bacteria</taxon>
        <taxon>Pseudomonadati</taxon>
        <taxon>Pseudomonadota</taxon>
        <taxon>Alphaproteobacteria</taxon>
        <taxon>Rickettsiales</taxon>
        <taxon>Anaplasmataceae</taxon>
        <taxon>Neorickettsia</taxon>
    </lineage>
</organism>
<evidence type="ECO:0000313" key="9">
    <source>
        <dbReference type="Proteomes" id="UP000001627"/>
    </source>
</evidence>
<dbReference type="eggNOG" id="COG0849">
    <property type="taxonomic scope" value="Bacteria"/>
</dbReference>
<evidence type="ECO:0000313" key="8">
    <source>
        <dbReference type="EMBL" id="ACT69399.1"/>
    </source>
</evidence>
<dbReference type="GO" id="GO:0032153">
    <property type="term" value="C:cell division site"/>
    <property type="evidence" value="ECO:0007669"/>
    <property type="project" value="UniProtKB-UniRule"/>
</dbReference>
<dbReference type="GO" id="GO:0009898">
    <property type="term" value="C:cytoplasmic side of plasma membrane"/>
    <property type="evidence" value="ECO:0007669"/>
    <property type="project" value="UniProtKB-UniRule"/>
</dbReference>
<dbReference type="STRING" id="434131.NRI_0404"/>
<evidence type="ECO:0000256" key="3">
    <source>
        <dbReference type="ARBA" id="ARBA00023136"/>
    </source>
</evidence>
<keyword evidence="9" id="KW-1185">Reference proteome</keyword>
<proteinExistence type="inferred from homology"/>
<dbReference type="Proteomes" id="UP000001627">
    <property type="component" value="Chromosome"/>
</dbReference>
<dbReference type="GO" id="GO:0043093">
    <property type="term" value="P:FtsZ-dependent cytokinesis"/>
    <property type="evidence" value="ECO:0007669"/>
    <property type="project" value="UniProtKB-UniRule"/>
</dbReference>
<dbReference type="OrthoDB" id="9810567at2"/>
<dbReference type="Pfam" id="PF02491">
    <property type="entry name" value="SHS2_FTSA"/>
    <property type="match status" value="1"/>
</dbReference>
<sequence>MEIRLQSLHDGARFTILDLGSDRLKCATFKFTNAGELDLIGAAEVPTVGIRGGAVVNIEKAKRSIMDVLEAAERVSDEAIDDVYVITSDTSITGRHYGEKIEVKDKKISAADVELIRKKIADRASTPIIHMSQQECFIDGVQSVSNPIGMYGRCLSASFYVVSGVKTMMLNLENLISQCSLRFLGCSFAPYSGGYSVLSNDEKEVGALVVDMGAVSTTGAVFKDGRVCHVAGVPIGGSNVSKDIAFGLNIGVSSADLLKKDRAALFLDKNNESNRVDLSLFSDVSHLKEISIREIADMVIPRLEETFELLNEKLKDVNFSTVVLTGGGSRIGNIKYIAEKVFSKKVRTHGNTKARNTHYGPEYSAIFGLATMILDLRKEALEKKSVGYIRKILNAVSMRGE</sequence>
<dbReference type="InterPro" id="IPR043129">
    <property type="entry name" value="ATPase_NBD"/>
</dbReference>
<comment type="similarity">
    <text evidence="5 6">Belongs to the FtsA/MreB family.</text>
</comment>
<evidence type="ECO:0000256" key="2">
    <source>
        <dbReference type="ARBA" id="ARBA00022618"/>
    </source>
</evidence>
<dbReference type="PANTHER" id="PTHR32432:SF4">
    <property type="entry name" value="CELL DIVISION PROTEIN FTSA"/>
    <property type="match status" value="1"/>
</dbReference>
<keyword evidence="1 5" id="KW-1003">Cell membrane</keyword>
<dbReference type="HAMAP" id="MF_02033">
    <property type="entry name" value="FtsA"/>
    <property type="match status" value="1"/>
</dbReference>
<comment type="function">
    <text evidence="5 6">Cell division protein that is involved in the assembly of the Z ring. May serve as a membrane anchor for the Z ring.</text>
</comment>
<dbReference type="InterPro" id="IPR003494">
    <property type="entry name" value="SHS2_FtsA"/>
</dbReference>
<dbReference type="SUPFAM" id="SSF53067">
    <property type="entry name" value="Actin-like ATPase domain"/>
    <property type="match status" value="2"/>
</dbReference>
<dbReference type="RefSeq" id="WP_015816287.1">
    <property type="nucleotide sequence ID" value="NC_013009.1"/>
</dbReference>
<keyword evidence="4 5" id="KW-0131">Cell cycle</keyword>
<comment type="subcellular location">
    <subcellularLocation>
        <location evidence="5">Cell inner membrane</location>
        <topology evidence="5">Peripheral membrane protein</topology>
        <orientation evidence="5">Cytoplasmic side</orientation>
    </subcellularLocation>
    <text evidence="5">Localizes to the Z ring in an FtsZ-dependent manner. Targeted to the membrane through a conserved C-terminal amphipathic helix.</text>
</comment>
<keyword evidence="3 5" id="KW-0472">Membrane</keyword>
<keyword evidence="2 5" id="KW-0132">Cell division</keyword>
<accession>C6V4S1</accession>
<dbReference type="NCBIfam" id="TIGR01174">
    <property type="entry name" value="ftsA"/>
    <property type="match status" value="1"/>
</dbReference>
<dbReference type="InterPro" id="IPR020823">
    <property type="entry name" value="Cell_div_FtsA"/>
</dbReference>
<comment type="subunit">
    <text evidence="5">Self-interacts. Interacts with FtsZ.</text>
</comment>
<evidence type="ECO:0000256" key="4">
    <source>
        <dbReference type="ARBA" id="ARBA00023306"/>
    </source>
</evidence>
<feature type="domain" description="SHS2" evidence="7">
    <location>
        <begin position="14"/>
        <end position="197"/>
    </location>
</feature>
<dbReference type="PIRSF" id="PIRSF003101">
    <property type="entry name" value="FtsA"/>
    <property type="match status" value="1"/>
</dbReference>
<dbReference type="Pfam" id="PF14450">
    <property type="entry name" value="FtsA"/>
    <property type="match status" value="1"/>
</dbReference>
<reference evidence="8 9" key="1">
    <citation type="journal article" date="2009" name="Nucleic Acids Res.">
        <title>Analysis of complete genome sequence of Neorickettsia risticii: causative agent of Potomac horse fever.</title>
        <authorList>
            <person name="Lin M."/>
            <person name="Zhang C."/>
            <person name="Gibson K."/>
            <person name="Rikihisa Y."/>
        </authorList>
    </citation>
    <scope>NUCLEOTIDE SEQUENCE [LARGE SCALE GENOMIC DNA]</scope>
    <source>
        <strain evidence="8 9">Illinois</strain>
    </source>
</reference>
<dbReference type="EMBL" id="CP001431">
    <property type="protein sequence ID" value="ACT69399.1"/>
    <property type="molecule type" value="Genomic_DNA"/>
</dbReference>
<evidence type="ECO:0000256" key="6">
    <source>
        <dbReference type="PIRNR" id="PIRNR003101"/>
    </source>
</evidence>
<evidence type="ECO:0000256" key="5">
    <source>
        <dbReference type="HAMAP-Rule" id="MF_02033"/>
    </source>
</evidence>
<dbReference type="KEGG" id="nri:NRI_0404"/>
<dbReference type="InterPro" id="IPR050696">
    <property type="entry name" value="FtsA/MreB"/>
</dbReference>
<evidence type="ECO:0000259" key="7">
    <source>
        <dbReference type="SMART" id="SM00842"/>
    </source>
</evidence>
<keyword evidence="5" id="KW-0997">Cell inner membrane</keyword>